<dbReference type="CDD" id="cd04730">
    <property type="entry name" value="NPD_like"/>
    <property type="match status" value="1"/>
</dbReference>
<dbReference type="SUPFAM" id="SSF51412">
    <property type="entry name" value="Inosine monophosphate dehydrogenase (IMPDH)"/>
    <property type="match status" value="1"/>
</dbReference>
<dbReference type="PANTHER" id="PTHR32332">
    <property type="entry name" value="2-NITROPROPANE DIOXYGENASE"/>
    <property type="match status" value="1"/>
</dbReference>
<dbReference type="Pfam" id="PF03060">
    <property type="entry name" value="NMO"/>
    <property type="match status" value="1"/>
</dbReference>
<keyword evidence="4" id="KW-0223">Dioxygenase</keyword>
<keyword evidence="3" id="KW-0560">Oxidoreductase</keyword>
<dbReference type="PANTHER" id="PTHR32332:SF31">
    <property type="entry name" value="2-NITROPROPANE DIOXYGENASE FAMILY, PUTATIVE (AFU_ORTHOLOGUE AFUA_2G09850)-RELATED"/>
    <property type="match status" value="1"/>
</dbReference>
<sequence length="361" mass="38417">MASTAKITTPLTALLGMEHPIMLAGMDSVAGPELAAAVTNAGGFGTLGGARYTPDMLREMIADMKARLVNKDAPFGVDLLVPQVGGSARKTNYDYTKGHLNELVDIIIESKAKLFVSAVGVPPAWAVEKLHKAGILYMNMIGHPKHVHKACQAGADIICAQGGEAGGHTGDIPTSILTPACADIVKQYKSPLTGKPVLLVTGGGVNDGRSLASSLMLGASGVWVGTRFTASVESKYPESVKKEVIEASYDSWVRSLIWSGRPLRALRTPYVDDWEANRQNEIKDLTSRGLVPLEYELEKLHHEGKLTDEIEEQAALRPIGIVAGSVNKPGQTAAEIVNEMVKEAADLLGAAPFYLAPESKL</sequence>
<reference evidence="4 5" key="1">
    <citation type="journal article" date="2024" name="IMA Fungus">
        <title>Apiospora arundinis, a panoply of carbohydrate-active enzymes and secondary metabolites.</title>
        <authorList>
            <person name="Sorensen T."/>
            <person name="Petersen C."/>
            <person name="Muurmann A.T."/>
            <person name="Christiansen J.V."/>
            <person name="Brundto M.L."/>
            <person name="Overgaard C.K."/>
            <person name="Boysen A.T."/>
            <person name="Wollenberg R.D."/>
            <person name="Larsen T.O."/>
            <person name="Sorensen J.L."/>
            <person name="Nielsen K.L."/>
            <person name="Sondergaard T.E."/>
        </authorList>
    </citation>
    <scope>NUCLEOTIDE SEQUENCE [LARGE SCALE GENOMIC DNA]</scope>
    <source>
        <strain evidence="4 5">AAU 773</strain>
    </source>
</reference>
<protein>
    <submittedName>
        <fullName evidence="4">2-nitropropane dioxygenase</fullName>
    </submittedName>
</protein>
<organism evidence="4 5">
    <name type="scientific">Apiospora arundinis</name>
    <dbReference type="NCBI Taxonomy" id="335852"/>
    <lineage>
        <taxon>Eukaryota</taxon>
        <taxon>Fungi</taxon>
        <taxon>Dikarya</taxon>
        <taxon>Ascomycota</taxon>
        <taxon>Pezizomycotina</taxon>
        <taxon>Sordariomycetes</taxon>
        <taxon>Xylariomycetidae</taxon>
        <taxon>Amphisphaeriales</taxon>
        <taxon>Apiosporaceae</taxon>
        <taxon>Apiospora</taxon>
    </lineage>
</organism>
<keyword evidence="1" id="KW-0285">Flavoprotein</keyword>
<evidence type="ECO:0000256" key="1">
    <source>
        <dbReference type="ARBA" id="ARBA00022630"/>
    </source>
</evidence>
<dbReference type="GO" id="GO:0051213">
    <property type="term" value="F:dioxygenase activity"/>
    <property type="evidence" value="ECO:0007669"/>
    <property type="project" value="UniProtKB-KW"/>
</dbReference>
<accession>A0ABR2I2Q5</accession>
<dbReference type="Gene3D" id="3.20.20.70">
    <property type="entry name" value="Aldolase class I"/>
    <property type="match status" value="1"/>
</dbReference>
<evidence type="ECO:0000256" key="3">
    <source>
        <dbReference type="ARBA" id="ARBA00023002"/>
    </source>
</evidence>
<gene>
    <name evidence="4" type="ORF">PGQ11_012192</name>
</gene>
<proteinExistence type="predicted"/>
<comment type="caution">
    <text evidence="4">The sequence shown here is derived from an EMBL/GenBank/DDBJ whole genome shotgun (WGS) entry which is preliminary data.</text>
</comment>
<evidence type="ECO:0000313" key="4">
    <source>
        <dbReference type="EMBL" id="KAK8856280.1"/>
    </source>
</evidence>
<evidence type="ECO:0000313" key="5">
    <source>
        <dbReference type="Proteomes" id="UP001390339"/>
    </source>
</evidence>
<dbReference type="EMBL" id="JAPCWZ010000007">
    <property type="protein sequence ID" value="KAK8856280.1"/>
    <property type="molecule type" value="Genomic_DNA"/>
</dbReference>
<name>A0ABR2I2Q5_9PEZI</name>
<keyword evidence="5" id="KW-1185">Reference proteome</keyword>
<evidence type="ECO:0000256" key="2">
    <source>
        <dbReference type="ARBA" id="ARBA00022643"/>
    </source>
</evidence>
<dbReference type="InterPro" id="IPR013785">
    <property type="entry name" value="Aldolase_TIM"/>
</dbReference>
<keyword evidence="2" id="KW-0288">FMN</keyword>
<dbReference type="InterPro" id="IPR004136">
    <property type="entry name" value="NMO"/>
</dbReference>
<dbReference type="Proteomes" id="UP001390339">
    <property type="component" value="Unassembled WGS sequence"/>
</dbReference>